<protein>
    <submittedName>
        <fullName evidence="2">Uncharacterized protein</fullName>
    </submittedName>
</protein>
<dbReference type="eggNOG" id="ENOG502STCV">
    <property type="taxonomic scope" value="Eukaryota"/>
</dbReference>
<comment type="caution">
    <text evidence="2">The sequence shown here is derived from an EMBL/GenBank/DDBJ whole genome shotgun (WGS) entry which is preliminary data.</text>
</comment>
<keyword evidence="3" id="KW-1185">Reference proteome</keyword>
<dbReference type="RefSeq" id="XP_007762254.1">
    <property type="nucleotide sequence ID" value="XM_007764064.1"/>
</dbReference>
<evidence type="ECO:0000313" key="3">
    <source>
        <dbReference type="Proteomes" id="UP000019473"/>
    </source>
</evidence>
<dbReference type="GeneID" id="19184639"/>
<dbReference type="HOGENOM" id="CLU_135725_0_0_1"/>
<feature type="region of interest" description="Disordered" evidence="1">
    <location>
        <begin position="26"/>
        <end position="147"/>
    </location>
</feature>
<dbReference type="VEuPathDB" id="FungiDB:A1O7_10080"/>
<name>W9W867_9EURO</name>
<gene>
    <name evidence="2" type="ORF">A1O7_10080</name>
</gene>
<accession>W9W867</accession>
<proteinExistence type="predicted"/>
<feature type="compositionally biased region" description="Polar residues" evidence="1">
    <location>
        <begin position="94"/>
        <end position="112"/>
    </location>
</feature>
<reference evidence="2 3" key="1">
    <citation type="submission" date="2013-03" db="EMBL/GenBank/DDBJ databases">
        <title>The Genome Sequence of Cladophialophora yegresii CBS 114405.</title>
        <authorList>
            <consortium name="The Broad Institute Genomics Platform"/>
            <person name="Cuomo C."/>
            <person name="de Hoog S."/>
            <person name="Gorbushina A."/>
            <person name="Walker B."/>
            <person name="Young S.K."/>
            <person name="Zeng Q."/>
            <person name="Gargeya S."/>
            <person name="Fitzgerald M."/>
            <person name="Haas B."/>
            <person name="Abouelleil A."/>
            <person name="Allen A.W."/>
            <person name="Alvarado L."/>
            <person name="Arachchi H.M."/>
            <person name="Berlin A.M."/>
            <person name="Chapman S.B."/>
            <person name="Gainer-Dewar J."/>
            <person name="Goldberg J."/>
            <person name="Griggs A."/>
            <person name="Gujja S."/>
            <person name="Hansen M."/>
            <person name="Howarth C."/>
            <person name="Imamovic A."/>
            <person name="Ireland A."/>
            <person name="Larimer J."/>
            <person name="McCowan C."/>
            <person name="Murphy C."/>
            <person name="Pearson M."/>
            <person name="Poon T.W."/>
            <person name="Priest M."/>
            <person name="Roberts A."/>
            <person name="Saif S."/>
            <person name="Shea T."/>
            <person name="Sisk P."/>
            <person name="Sykes S."/>
            <person name="Wortman J."/>
            <person name="Nusbaum C."/>
            <person name="Birren B."/>
        </authorList>
    </citation>
    <scope>NUCLEOTIDE SEQUENCE [LARGE SCALE GENOMIC DNA]</scope>
    <source>
        <strain evidence="2 3">CBS 114405</strain>
    </source>
</reference>
<dbReference type="AlphaFoldDB" id="W9W867"/>
<feature type="compositionally biased region" description="Basic and acidic residues" evidence="1">
    <location>
        <begin position="125"/>
        <end position="139"/>
    </location>
</feature>
<organism evidence="2 3">
    <name type="scientific">Cladophialophora yegresii CBS 114405</name>
    <dbReference type="NCBI Taxonomy" id="1182544"/>
    <lineage>
        <taxon>Eukaryota</taxon>
        <taxon>Fungi</taxon>
        <taxon>Dikarya</taxon>
        <taxon>Ascomycota</taxon>
        <taxon>Pezizomycotina</taxon>
        <taxon>Eurotiomycetes</taxon>
        <taxon>Chaetothyriomycetidae</taxon>
        <taxon>Chaetothyriales</taxon>
        <taxon>Herpotrichiellaceae</taxon>
        <taxon>Cladophialophora</taxon>
    </lineage>
</organism>
<dbReference type="Proteomes" id="UP000019473">
    <property type="component" value="Unassembled WGS sequence"/>
</dbReference>
<evidence type="ECO:0000256" key="1">
    <source>
        <dbReference type="SAM" id="MobiDB-lite"/>
    </source>
</evidence>
<dbReference type="OrthoDB" id="5386823at2759"/>
<dbReference type="EMBL" id="AMGW01000007">
    <property type="protein sequence ID" value="EXJ54739.1"/>
    <property type="molecule type" value="Genomic_DNA"/>
</dbReference>
<sequence>MELFHAVTQSIGNVLTCDYFDSFKGFKKMDGSNQNQDKTMDTAPGGETPQYESIKTETVPASKQRGQLGGGPNTSEGVPADQERGQKTAENIRYGQNISESGMGGKTTSQTGEAGPQAGYGGAPDKSDNQKDTRTEQRYGEGTGIGA</sequence>
<evidence type="ECO:0000313" key="2">
    <source>
        <dbReference type="EMBL" id="EXJ54739.1"/>
    </source>
</evidence>